<dbReference type="InterPro" id="IPR055275">
    <property type="entry name" value="Ferredox_Rdtase"/>
</dbReference>
<gene>
    <name evidence="9" type="ORF">R3P94_16725</name>
    <name evidence="10" type="ORF">R3Q15_10220</name>
</gene>
<comment type="caution">
    <text evidence="10">The sequence shown here is derived from an EMBL/GenBank/DDBJ whole genome shotgun (WGS) entry which is preliminary data.</text>
</comment>
<organism evidence="10 12">
    <name type="scientific">Gordonia amicalis</name>
    <dbReference type="NCBI Taxonomy" id="89053"/>
    <lineage>
        <taxon>Bacteria</taxon>
        <taxon>Bacillati</taxon>
        <taxon>Actinomycetota</taxon>
        <taxon>Actinomycetes</taxon>
        <taxon>Mycobacteriales</taxon>
        <taxon>Gordoniaceae</taxon>
        <taxon>Gordonia</taxon>
    </lineage>
</organism>
<evidence type="ECO:0000256" key="4">
    <source>
        <dbReference type="ARBA" id="ARBA00022827"/>
    </source>
</evidence>
<dbReference type="PANTHER" id="PTHR48467">
    <property type="entry name" value="GLUTAMATE SYNTHASE 1 [NADH], CHLOROPLASTIC-LIKE"/>
    <property type="match status" value="1"/>
</dbReference>
<dbReference type="AlphaFoldDB" id="A0AAE4R5U9"/>
<dbReference type="Proteomes" id="UP001185922">
    <property type="component" value="Unassembled WGS sequence"/>
</dbReference>
<feature type="domain" description="FAD/NAD(P)-binding" evidence="8">
    <location>
        <begin position="14"/>
        <end position="297"/>
    </location>
</feature>
<keyword evidence="11" id="KW-1185">Reference proteome</keyword>
<dbReference type="SUPFAM" id="SSF51971">
    <property type="entry name" value="Nucleotide-binding domain"/>
    <property type="match status" value="1"/>
</dbReference>
<keyword evidence="6" id="KW-0560">Oxidoreductase</keyword>
<dbReference type="RefSeq" id="WP_157753363.1">
    <property type="nucleotide sequence ID" value="NZ_CP091855.1"/>
</dbReference>
<evidence type="ECO:0000256" key="3">
    <source>
        <dbReference type="ARBA" id="ARBA00022630"/>
    </source>
</evidence>
<keyword evidence="5" id="KW-0521">NADP</keyword>
<evidence type="ECO:0000256" key="5">
    <source>
        <dbReference type="ARBA" id="ARBA00022857"/>
    </source>
</evidence>
<evidence type="ECO:0000313" key="10">
    <source>
        <dbReference type="EMBL" id="MDV6312253.1"/>
    </source>
</evidence>
<keyword evidence="3" id="KW-0285">Flavoprotein</keyword>
<evidence type="ECO:0000313" key="12">
    <source>
        <dbReference type="Proteomes" id="UP001185922"/>
    </source>
</evidence>
<sequence>MTKTVAGQNTRHAEVAIVGAGPSGCYTAIALRRLMPDAAITVFDRRMTPFGLLRYGVAADHQGMKNVARQFDRVFASPGVRFVGNTGIGRDLSLTDLHAAFDAVVVATGLPNDRPIGIAVHPDARVLGAGELLRFINADPDSVLRGADADSCRPLGESVVVVGAGNVAMDVARLLSKTAEDLVGSDVDDEARAALEAENLRRIDIVARGPRDRVRWDAAMLRELCELPGVGVSIDGEQVAGDGEPRVAVNVHFAVDTRAVDHRDGRAVLAGTHSASNTEVEFVADTVITAIGFVAESDAPVDPVISTQIFRVGGAQSGVLGNLAQNRAAAKNAAAQVADALSVRCISKPGLAGVEHLLPARVVDFADWRIIDDAEVARARPGRCRTKFNSREEMIDVVRSSDGVLV</sequence>
<protein>
    <recommendedName>
        <fullName evidence="2">ferredoxin--NADP(+) reductase</fullName>
        <ecNumber evidence="2">1.18.1.2</ecNumber>
    </recommendedName>
</protein>
<evidence type="ECO:0000256" key="1">
    <source>
        <dbReference type="ARBA" id="ARBA00001974"/>
    </source>
</evidence>
<reference evidence="10 11" key="1">
    <citation type="submission" date="2023-10" db="EMBL/GenBank/DDBJ databases">
        <title>Development of a sustainable strategy for remediation of hydrocarbon-contaminated territories based on the waste exchange concept.</title>
        <authorList>
            <person name="Krivoruchko A."/>
        </authorList>
    </citation>
    <scope>NUCLEOTIDE SEQUENCE</scope>
    <source>
        <strain evidence="9 11">IEGM 1266</strain>
        <strain evidence="10">IEGM 1279</strain>
    </source>
</reference>
<evidence type="ECO:0000313" key="9">
    <source>
        <dbReference type="EMBL" id="MDV6308928.1"/>
    </source>
</evidence>
<keyword evidence="4" id="KW-0274">FAD</keyword>
<dbReference type="Pfam" id="PF07992">
    <property type="entry name" value="Pyr_redox_2"/>
    <property type="match status" value="1"/>
</dbReference>
<dbReference type="EMBL" id="JAWLKH010000008">
    <property type="protein sequence ID" value="MDV6312253.1"/>
    <property type="molecule type" value="Genomic_DNA"/>
</dbReference>
<dbReference type="PANTHER" id="PTHR48467:SF1">
    <property type="entry name" value="GLUTAMATE SYNTHASE 1 [NADH], CHLOROPLASTIC-LIKE"/>
    <property type="match status" value="1"/>
</dbReference>
<dbReference type="EMBL" id="JAWLKI010000020">
    <property type="protein sequence ID" value="MDV6308928.1"/>
    <property type="molecule type" value="Genomic_DNA"/>
</dbReference>
<evidence type="ECO:0000256" key="7">
    <source>
        <dbReference type="ARBA" id="ARBA00047776"/>
    </source>
</evidence>
<dbReference type="Proteomes" id="UP001185779">
    <property type="component" value="Unassembled WGS sequence"/>
</dbReference>
<evidence type="ECO:0000256" key="2">
    <source>
        <dbReference type="ARBA" id="ARBA00013223"/>
    </source>
</evidence>
<comment type="cofactor">
    <cofactor evidence="1">
        <name>FAD</name>
        <dbReference type="ChEBI" id="CHEBI:57692"/>
    </cofactor>
</comment>
<dbReference type="InterPro" id="IPR023753">
    <property type="entry name" value="FAD/NAD-binding_dom"/>
</dbReference>
<dbReference type="PRINTS" id="PR00419">
    <property type="entry name" value="ADXRDTASE"/>
</dbReference>
<evidence type="ECO:0000313" key="11">
    <source>
        <dbReference type="Proteomes" id="UP001185779"/>
    </source>
</evidence>
<dbReference type="EC" id="1.18.1.2" evidence="2"/>
<dbReference type="GO" id="GO:0004324">
    <property type="term" value="F:ferredoxin-NADP+ reductase activity"/>
    <property type="evidence" value="ECO:0007669"/>
    <property type="project" value="UniProtKB-EC"/>
</dbReference>
<dbReference type="Gene3D" id="3.40.50.720">
    <property type="entry name" value="NAD(P)-binding Rossmann-like Domain"/>
    <property type="match status" value="2"/>
</dbReference>
<accession>A0AAE4R5U9</accession>
<evidence type="ECO:0000256" key="6">
    <source>
        <dbReference type="ARBA" id="ARBA00023002"/>
    </source>
</evidence>
<dbReference type="GeneID" id="77171157"/>
<comment type="catalytic activity">
    <reaction evidence="7">
        <text>2 reduced [2Fe-2S]-[ferredoxin] + NADP(+) + H(+) = 2 oxidized [2Fe-2S]-[ferredoxin] + NADPH</text>
        <dbReference type="Rhea" id="RHEA:20125"/>
        <dbReference type="Rhea" id="RHEA-COMP:10000"/>
        <dbReference type="Rhea" id="RHEA-COMP:10001"/>
        <dbReference type="ChEBI" id="CHEBI:15378"/>
        <dbReference type="ChEBI" id="CHEBI:33737"/>
        <dbReference type="ChEBI" id="CHEBI:33738"/>
        <dbReference type="ChEBI" id="CHEBI:57783"/>
        <dbReference type="ChEBI" id="CHEBI:58349"/>
        <dbReference type="EC" id="1.18.1.2"/>
    </reaction>
</comment>
<proteinExistence type="predicted"/>
<name>A0AAE4R5U9_9ACTN</name>
<evidence type="ECO:0000259" key="8">
    <source>
        <dbReference type="Pfam" id="PF07992"/>
    </source>
</evidence>